<dbReference type="InterPro" id="IPR050300">
    <property type="entry name" value="GDXG_lipolytic_enzyme"/>
</dbReference>
<evidence type="ECO:0000259" key="3">
    <source>
        <dbReference type="Pfam" id="PF07859"/>
    </source>
</evidence>
<dbReference type="EMBL" id="JAATJU010026169">
    <property type="protein sequence ID" value="KAH0502166.1"/>
    <property type="molecule type" value="Genomic_DNA"/>
</dbReference>
<sequence length="407" mass="46241">MLSLVELLLATMCLLVMGVNVWVLIDHLLTIDVPPALTHPLKFRILHYCFHLTMTWGNILEKMNICSTPHFFRFVQDSSVWKKNLGVFVKDLRFGTIPVRLFQPKAASSKPRRGILFLHGGGTFLGSLDFYHNLCTFLARETDSVLLSVGYRMLPYYHHPSSVHDCLNASIHFLKSLHAYGVDPSRVVFCGDSIGAGAVALITQALVGREDLPKIRAQVLIYPILQTLFLQSPSHLQNANVPFLTKDFMMTCVTRYLAIDASWKDAMLTGAWMPPSAWKKYEKWLGPENIPKMFRSKYQQPESPAPFNEAAYLEIKHTMREDLCPLIADDKIIAQVPEAFVVTLQWDIVRDDGLLYKKRLEDQGVPVTWYHIADGFHGCAPFFERKFFFFPCSLNLVNAVAGYIKGL</sequence>
<organism evidence="4 5">
    <name type="scientific">Microtus ochrogaster</name>
    <name type="common">Prairie vole</name>
    <dbReference type="NCBI Taxonomy" id="79684"/>
    <lineage>
        <taxon>Eukaryota</taxon>
        <taxon>Metazoa</taxon>
        <taxon>Chordata</taxon>
        <taxon>Craniata</taxon>
        <taxon>Vertebrata</taxon>
        <taxon>Euteleostomi</taxon>
        <taxon>Mammalia</taxon>
        <taxon>Eutheria</taxon>
        <taxon>Euarchontoglires</taxon>
        <taxon>Glires</taxon>
        <taxon>Rodentia</taxon>
        <taxon>Myomorpha</taxon>
        <taxon>Muroidea</taxon>
        <taxon>Cricetidae</taxon>
        <taxon>Arvicolinae</taxon>
        <taxon>Microtus</taxon>
    </lineage>
</organism>
<evidence type="ECO:0000256" key="2">
    <source>
        <dbReference type="SAM" id="Phobius"/>
    </source>
</evidence>
<accession>A0A8J6FXZ7</accession>
<dbReference type="AlphaFoldDB" id="A0A8J6FXZ7"/>
<dbReference type="GO" id="GO:0016787">
    <property type="term" value="F:hydrolase activity"/>
    <property type="evidence" value="ECO:0007669"/>
    <property type="project" value="UniProtKB-KW"/>
</dbReference>
<dbReference type="PANTHER" id="PTHR48081">
    <property type="entry name" value="AB HYDROLASE SUPERFAMILY PROTEIN C4A8.06C"/>
    <property type="match status" value="1"/>
</dbReference>
<name>A0A8J6FXZ7_MICOH</name>
<dbReference type="InterPro" id="IPR013094">
    <property type="entry name" value="AB_hydrolase_3"/>
</dbReference>
<gene>
    <name evidence="4" type="ORF">LTLLF_106560</name>
</gene>
<dbReference type="PANTHER" id="PTHR48081:SF32">
    <property type="entry name" value="ALPHA_BETA HYDROLASE FOLD-3 DOMAIN-CONTAINING PROTEIN"/>
    <property type="match status" value="1"/>
</dbReference>
<reference evidence="4" key="1">
    <citation type="submission" date="2020-03" db="EMBL/GenBank/DDBJ databases">
        <title>Studies in the Genomics of Life Span.</title>
        <authorList>
            <person name="Glass D."/>
        </authorList>
    </citation>
    <scope>NUCLEOTIDE SEQUENCE</scope>
    <source>
        <strain evidence="4">LTLLF</strain>
        <tissue evidence="4">Muscle</tissue>
    </source>
</reference>
<keyword evidence="2" id="KW-0472">Membrane</keyword>
<keyword evidence="2" id="KW-0812">Transmembrane</keyword>
<feature type="transmembrane region" description="Helical" evidence="2">
    <location>
        <begin position="7"/>
        <end position="25"/>
    </location>
</feature>
<comment type="caution">
    <text evidence="4">The sequence shown here is derived from an EMBL/GenBank/DDBJ whole genome shotgun (WGS) entry which is preliminary data.</text>
</comment>
<protein>
    <submittedName>
        <fullName evidence="4">Arylacetamide deacetylase-like 4</fullName>
    </submittedName>
</protein>
<dbReference type="Proteomes" id="UP000710432">
    <property type="component" value="Unassembled WGS sequence"/>
</dbReference>
<dbReference type="Gene3D" id="3.40.50.1820">
    <property type="entry name" value="alpha/beta hydrolase"/>
    <property type="match status" value="1"/>
</dbReference>
<keyword evidence="2" id="KW-1133">Transmembrane helix</keyword>
<feature type="domain" description="Alpha/beta hydrolase fold-3" evidence="3">
    <location>
        <begin position="115"/>
        <end position="268"/>
    </location>
</feature>
<dbReference type="SUPFAM" id="SSF53474">
    <property type="entry name" value="alpha/beta-Hydrolases"/>
    <property type="match status" value="1"/>
</dbReference>
<dbReference type="InterPro" id="IPR029058">
    <property type="entry name" value="AB_hydrolase_fold"/>
</dbReference>
<feature type="domain" description="Alpha/beta hydrolase fold-3" evidence="3">
    <location>
        <begin position="310"/>
        <end position="379"/>
    </location>
</feature>
<proteinExistence type="predicted"/>
<evidence type="ECO:0000256" key="1">
    <source>
        <dbReference type="ARBA" id="ARBA00022801"/>
    </source>
</evidence>
<evidence type="ECO:0000313" key="4">
    <source>
        <dbReference type="EMBL" id="KAH0502166.1"/>
    </source>
</evidence>
<dbReference type="Pfam" id="PF07859">
    <property type="entry name" value="Abhydrolase_3"/>
    <property type="match status" value="2"/>
</dbReference>
<keyword evidence="1" id="KW-0378">Hydrolase</keyword>
<evidence type="ECO:0000313" key="5">
    <source>
        <dbReference type="Proteomes" id="UP000710432"/>
    </source>
</evidence>